<gene>
    <name evidence="4" type="ORF">B1A_02074</name>
</gene>
<sequence>MLAAAQAEPGDHAVDLFSGVGLFAAGLARAVGPRGRVSAVESSPDAVADARVNLEGLGAVRVRAWSVTPRAVHDAVGEGDVVVLDPPRTGLARGVAAALVQRRPRRVVYVSCDAATFARDLTNFLDGGYAVRDLRILDLFPMTEHVELVTTLDFTR</sequence>
<dbReference type="PROSITE" id="PS01231">
    <property type="entry name" value="TRMA_2"/>
    <property type="match status" value="1"/>
</dbReference>
<dbReference type="PANTHER" id="PTHR11061">
    <property type="entry name" value="RNA M5U METHYLTRANSFERASE"/>
    <property type="match status" value="1"/>
</dbReference>
<dbReference type="PROSITE" id="PS01230">
    <property type="entry name" value="TRMA_1"/>
    <property type="match status" value="1"/>
</dbReference>
<dbReference type="EMBL" id="AUZX01001551">
    <property type="protein sequence ID" value="EQD78801.1"/>
    <property type="molecule type" value="Genomic_DNA"/>
</dbReference>
<dbReference type="CDD" id="cd02440">
    <property type="entry name" value="AdoMet_MTases"/>
    <property type="match status" value="1"/>
</dbReference>
<dbReference type="InterPro" id="IPR010280">
    <property type="entry name" value="U5_MeTrfase_fam"/>
</dbReference>
<dbReference type="SUPFAM" id="SSF53335">
    <property type="entry name" value="S-adenosyl-L-methionine-dependent methyltransferases"/>
    <property type="match status" value="1"/>
</dbReference>
<keyword evidence="3" id="KW-0949">S-adenosyl-L-methionine</keyword>
<dbReference type="GO" id="GO:0070475">
    <property type="term" value="P:rRNA base methylation"/>
    <property type="evidence" value="ECO:0007669"/>
    <property type="project" value="TreeGrafter"/>
</dbReference>
<reference evidence="4" key="1">
    <citation type="submission" date="2013-08" db="EMBL/GenBank/DDBJ databases">
        <authorList>
            <person name="Mendez C."/>
            <person name="Richter M."/>
            <person name="Ferrer M."/>
            <person name="Sanchez J."/>
        </authorList>
    </citation>
    <scope>NUCLEOTIDE SEQUENCE</scope>
</reference>
<dbReference type="Pfam" id="PF01135">
    <property type="entry name" value="PCMT"/>
    <property type="match status" value="1"/>
</dbReference>
<evidence type="ECO:0000313" key="4">
    <source>
        <dbReference type="EMBL" id="EQD78801.1"/>
    </source>
</evidence>
<comment type="caution">
    <text evidence="4">The sequence shown here is derived from an EMBL/GenBank/DDBJ whole genome shotgun (WGS) entry which is preliminary data.</text>
</comment>
<organism evidence="4">
    <name type="scientific">mine drainage metagenome</name>
    <dbReference type="NCBI Taxonomy" id="410659"/>
    <lineage>
        <taxon>unclassified sequences</taxon>
        <taxon>metagenomes</taxon>
        <taxon>ecological metagenomes</taxon>
    </lineage>
</organism>
<dbReference type="InterPro" id="IPR030391">
    <property type="entry name" value="MeTrfase_TrmA_CS"/>
</dbReference>
<dbReference type="Gene3D" id="3.40.50.150">
    <property type="entry name" value="Vaccinia Virus protein VP39"/>
    <property type="match status" value="1"/>
</dbReference>
<evidence type="ECO:0000256" key="2">
    <source>
        <dbReference type="ARBA" id="ARBA00022679"/>
    </source>
</evidence>
<evidence type="ECO:0000256" key="3">
    <source>
        <dbReference type="ARBA" id="ARBA00022691"/>
    </source>
</evidence>
<dbReference type="PANTHER" id="PTHR11061:SF30">
    <property type="entry name" value="TRNA (URACIL(54)-C(5))-METHYLTRANSFERASE"/>
    <property type="match status" value="1"/>
</dbReference>
<keyword evidence="1 4" id="KW-0489">Methyltransferase</keyword>
<evidence type="ECO:0000256" key="1">
    <source>
        <dbReference type="ARBA" id="ARBA00022603"/>
    </source>
</evidence>
<proteinExistence type="predicted"/>
<protein>
    <submittedName>
        <fullName evidence="4">tRNA (Uracil-5-)-methyltransferase</fullName>
    </submittedName>
</protein>
<name>T1BZY5_9ZZZZ</name>
<dbReference type="AlphaFoldDB" id="T1BZY5"/>
<keyword evidence="2 4" id="KW-0808">Transferase</keyword>
<dbReference type="Pfam" id="PF05958">
    <property type="entry name" value="tRNA_U5-meth_tr"/>
    <property type="match status" value="1"/>
</dbReference>
<dbReference type="InterPro" id="IPR030390">
    <property type="entry name" value="MeTrfase_TrmA_AS"/>
</dbReference>
<dbReference type="PROSITE" id="PS51687">
    <property type="entry name" value="SAM_MT_RNA_M5U"/>
    <property type="match status" value="1"/>
</dbReference>
<dbReference type="InterPro" id="IPR029063">
    <property type="entry name" value="SAM-dependent_MTases_sf"/>
</dbReference>
<dbReference type="GO" id="GO:0070041">
    <property type="term" value="F:rRNA (uridine-C5-)-methyltransferase activity"/>
    <property type="evidence" value="ECO:0007669"/>
    <property type="project" value="TreeGrafter"/>
</dbReference>
<reference evidence="4" key="2">
    <citation type="journal article" date="2014" name="ISME J.">
        <title>Microbial stratification in low pH oxic and suboxic macroscopic growths along an acid mine drainage.</title>
        <authorList>
            <person name="Mendez-Garcia C."/>
            <person name="Mesa V."/>
            <person name="Sprenger R.R."/>
            <person name="Richter M."/>
            <person name="Diez M.S."/>
            <person name="Solano J."/>
            <person name="Bargiela R."/>
            <person name="Golyshina O.V."/>
            <person name="Manteca A."/>
            <person name="Ramos J.L."/>
            <person name="Gallego J.R."/>
            <person name="Llorente I."/>
            <person name="Martins Dos Santos V.A."/>
            <person name="Jensen O.N."/>
            <person name="Pelaez A.I."/>
            <person name="Sanchez J."/>
            <person name="Ferrer M."/>
        </authorList>
    </citation>
    <scope>NUCLEOTIDE SEQUENCE</scope>
</reference>
<accession>T1BZY5</accession>